<protein>
    <submittedName>
        <fullName evidence="1">Uncharacterized protein</fullName>
    </submittedName>
</protein>
<evidence type="ECO:0000313" key="1">
    <source>
        <dbReference type="EMBL" id="WFU66770.1"/>
    </source>
</evidence>
<dbReference type="EMBL" id="CP121646">
    <property type="protein sequence ID" value="WFU66770.1"/>
    <property type="molecule type" value="Genomic_DNA"/>
</dbReference>
<reference evidence="1 2" key="1">
    <citation type="submission" date="2023-04" db="EMBL/GenBank/DDBJ databases">
        <title>Australian commercial rhizobial inoculants.</title>
        <authorList>
            <person name="Kohlmeier M.G."/>
            <person name="O'Hara G.W."/>
            <person name="Colombi E."/>
            <person name="Ramsay J.P."/>
            <person name="Terpolilli J."/>
        </authorList>
    </citation>
    <scope>NUCLEOTIDE SEQUENCE [LARGE SCALE GENOMIC DNA]</scope>
    <source>
        <strain evidence="1 2">CB627</strain>
    </source>
</reference>
<dbReference type="RefSeq" id="WP_253589750.1">
    <property type="nucleotide sequence ID" value="NZ_CP121646.1"/>
</dbReference>
<sequence>MSEQPQDWRRRQASQITCQLPEYREDALAVQRFAEELVTGFLSESETTWMWFRIFACLNGAPENQPRATVRDLAESLSRNY</sequence>
<proteinExistence type="predicted"/>
<gene>
    <name evidence="1" type="ORF">QA636_15225</name>
</gene>
<accession>A0ABY8JM79</accession>
<organism evidence="1 2">
    <name type="scientific">Bradyrhizobium brasilense</name>
    <dbReference type="NCBI Taxonomy" id="1419277"/>
    <lineage>
        <taxon>Bacteria</taxon>
        <taxon>Pseudomonadati</taxon>
        <taxon>Pseudomonadota</taxon>
        <taxon>Alphaproteobacteria</taxon>
        <taxon>Hyphomicrobiales</taxon>
        <taxon>Nitrobacteraceae</taxon>
        <taxon>Bradyrhizobium</taxon>
    </lineage>
</organism>
<dbReference type="Proteomes" id="UP001221546">
    <property type="component" value="Chromosome"/>
</dbReference>
<keyword evidence="2" id="KW-1185">Reference proteome</keyword>
<evidence type="ECO:0000313" key="2">
    <source>
        <dbReference type="Proteomes" id="UP001221546"/>
    </source>
</evidence>
<name>A0ABY8JM79_9BRAD</name>